<dbReference type="GO" id="GO:0000155">
    <property type="term" value="F:phosphorelay sensor kinase activity"/>
    <property type="evidence" value="ECO:0007669"/>
    <property type="project" value="InterPro"/>
</dbReference>
<dbReference type="STRING" id="1297617.IB211_02461"/>
<feature type="transmembrane region" description="Helical" evidence="11">
    <location>
        <begin position="294"/>
        <end position="316"/>
    </location>
</feature>
<dbReference type="CDD" id="cd17546">
    <property type="entry name" value="REC_hyHK_CKI1_RcsC-like"/>
    <property type="match status" value="2"/>
</dbReference>
<dbReference type="InterPro" id="IPR003594">
    <property type="entry name" value="HATPase_dom"/>
</dbReference>
<evidence type="ECO:0000256" key="9">
    <source>
        <dbReference type="ARBA" id="ARBA00074306"/>
    </source>
</evidence>
<dbReference type="Gene3D" id="3.30.565.10">
    <property type="entry name" value="Histidine kinase-like ATPase, C-terminal domain"/>
    <property type="match status" value="1"/>
</dbReference>
<keyword evidence="11" id="KW-0812">Transmembrane</keyword>
<evidence type="ECO:0000313" key="15">
    <source>
        <dbReference type="Proteomes" id="UP000064844"/>
    </source>
</evidence>
<evidence type="ECO:0000256" key="6">
    <source>
        <dbReference type="ARBA" id="ARBA00022777"/>
    </source>
</evidence>
<evidence type="ECO:0000256" key="5">
    <source>
        <dbReference type="ARBA" id="ARBA00022553"/>
    </source>
</evidence>
<dbReference type="CDD" id="cd16922">
    <property type="entry name" value="HATPase_EvgS-ArcB-TorS-like"/>
    <property type="match status" value="1"/>
</dbReference>
<dbReference type="EMBL" id="CP011307">
    <property type="protein sequence ID" value="ALP94852.1"/>
    <property type="molecule type" value="Genomic_DNA"/>
</dbReference>
<dbReference type="InterPro" id="IPR036890">
    <property type="entry name" value="HATPase_C_sf"/>
</dbReference>
<comment type="catalytic activity">
    <reaction evidence="1">
        <text>ATP + protein L-histidine = ADP + protein N-phospho-L-histidine.</text>
        <dbReference type="EC" id="2.7.13.3"/>
    </reaction>
</comment>
<evidence type="ECO:0000256" key="4">
    <source>
        <dbReference type="ARBA" id="ARBA00018672"/>
    </source>
</evidence>
<feature type="modified residue" description="4-aspartylphosphate" evidence="10">
    <location>
        <position position="778"/>
    </location>
</feature>
<dbReference type="InterPro" id="IPR036097">
    <property type="entry name" value="HisK_dim/P_sf"/>
</dbReference>
<dbReference type="SMART" id="SM00387">
    <property type="entry name" value="HATPase_c"/>
    <property type="match status" value="1"/>
</dbReference>
<dbReference type="FunFam" id="3.30.565.10:FF:000010">
    <property type="entry name" value="Sensor histidine kinase RcsC"/>
    <property type="match status" value="1"/>
</dbReference>
<keyword evidence="11" id="KW-1133">Transmembrane helix</keyword>
<keyword evidence="11" id="KW-0472">Membrane</keyword>
<dbReference type="PROSITE" id="PS50109">
    <property type="entry name" value="HIS_KIN"/>
    <property type="match status" value="1"/>
</dbReference>
<dbReference type="Pfam" id="PF00512">
    <property type="entry name" value="HisKA"/>
    <property type="match status" value="1"/>
</dbReference>
<evidence type="ECO:0000256" key="7">
    <source>
        <dbReference type="ARBA" id="ARBA00023012"/>
    </source>
</evidence>
<dbReference type="SUPFAM" id="SSF47384">
    <property type="entry name" value="Homodimeric domain of signal transducing histidine kinase"/>
    <property type="match status" value="1"/>
</dbReference>
<keyword evidence="6 14" id="KW-0808">Transferase</keyword>
<dbReference type="Gene3D" id="3.30.450.20">
    <property type="entry name" value="PAS domain"/>
    <property type="match status" value="1"/>
</dbReference>
<evidence type="ECO:0000259" key="13">
    <source>
        <dbReference type="PROSITE" id="PS50110"/>
    </source>
</evidence>
<reference evidence="14 15" key="1">
    <citation type="journal article" date="2015" name="Nat. Commun.">
        <title>Production of butyrate from lysine and the Amadori product fructoselysine by a human gut commensal.</title>
        <authorList>
            <person name="Bui T.P."/>
            <person name="Ritari J."/>
            <person name="Boeren S."/>
            <person name="de Waard P."/>
            <person name="Plugge C.M."/>
            <person name="de Vos W.M."/>
        </authorList>
    </citation>
    <scope>NUCLEOTIDE SEQUENCE [LARGE SCALE GENOMIC DNA]</scope>
    <source>
        <strain evidence="14 15">AF211</strain>
    </source>
</reference>
<feature type="transmembrane region" description="Helical" evidence="11">
    <location>
        <begin position="9"/>
        <end position="28"/>
    </location>
</feature>
<feature type="domain" description="Histidine kinase" evidence="12">
    <location>
        <begin position="346"/>
        <end position="571"/>
    </location>
</feature>
<evidence type="ECO:0000256" key="1">
    <source>
        <dbReference type="ARBA" id="ARBA00000085"/>
    </source>
</evidence>
<evidence type="ECO:0000256" key="8">
    <source>
        <dbReference type="ARBA" id="ARBA00024867"/>
    </source>
</evidence>
<accession>A0A0S2W679</accession>
<keyword evidence="5 10" id="KW-0597">Phosphoprotein</keyword>
<dbReference type="PROSITE" id="PS50110">
    <property type="entry name" value="RESPONSE_REGULATORY"/>
    <property type="match status" value="2"/>
</dbReference>
<dbReference type="SMART" id="SM00448">
    <property type="entry name" value="REC"/>
    <property type="match status" value="2"/>
</dbReference>
<dbReference type="PATRIC" id="fig|1297617.4.peg.2530"/>
<dbReference type="PANTHER" id="PTHR45339:SF1">
    <property type="entry name" value="HYBRID SIGNAL TRANSDUCTION HISTIDINE KINASE J"/>
    <property type="match status" value="1"/>
</dbReference>
<dbReference type="CDD" id="cd00082">
    <property type="entry name" value="HisKA"/>
    <property type="match status" value="1"/>
</dbReference>
<dbReference type="SUPFAM" id="SSF52172">
    <property type="entry name" value="CheY-like"/>
    <property type="match status" value="2"/>
</dbReference>
<organism evidence="14 15">
    <name type="scientific">Intestinimonas butyriciproducens</name>
    <dbReference type="NCBI Taxonomy" id="1297617"/>
    <lineage>
        <taxon>Bacteria</taxon>
        <taxon>Bacillati</taxon>
        <taxon>Bacillota</taxon>
        <taxon>Clostridia</taxon>
        <taxon>Eubacteriales</taxon>
        <taxon>Intestinimonas</taxon>
    </lineage>
</organism>
<dbReference type="AlphaFoldDB" id="A0A0S2W679"/>
<dbReference type="InterPro" id="IPR004358">
    <property type="entry name" value="Sig_transdc_His_kin-like_C"/>
</dbReference>
<dbReference type="InterPro" id="IPR011006">
    <property type="entry name" value="CheY-like_superfamily"/>
</dbReference>
<dbReference type="eggNOG" id="COG2205">
    <property type="taxonomic scope" value="Bacteria"/>
</dbReference>
<evidence type="ECO:0000256" key="3">
    <source>
        <dbReference type="ARBA" id="ARBA00012438"/>
    </source>
</evidence>
<comment type="similarity">
    <text evidence="2">In the N-terminal section; belongs to the phytochrome family.</text>
</comment>
<evidence type="ECO:0000256" key="11">
    <source>
        <dbReference type="SAM" id="Phobius"/>
    </source>
</evidence>
<dbReference type="Gene3D" id="1.10.287.130">
    <property type="match status" value="1"/>
</dbReference>
<protein>
    <recommendedName>
        <fullName evidence="9">Circadian input-output histidine kinase CikA</fullName>
        <ecNumber evidence="3">2.7.13.3</ecNumber>
    </recommendedName>
    <alternativeName>
        <fullName evidence="4">Stage 0 sporulation protein A homolog</fullName>
    </alternativeName>
</protein>
<evidence type="ECO:0000256" key="10">
    <source>
        <dbReference type="PROSITE-ProRule" id="PRU00169"/>
    </source>
</evidence>
<dbReference type="Pfam" id="PF00072">
    <property type="entry name" value="Response_reg"/>
    <property type="match status" value="2"/>
</dbReference>
<comment type="function">
    <text evidence="8">May play the central regulatory role in sporulation. It may be an element of the effector pathway responsible for the activation of sporulation genes in response to nutritional stress. Spo0A may act in concert with spo0H (a sigma factor) to control the expression of some genes that are critical to the sporulation process.</text>
</comment>
<dbReference type="EC" id="2.7.13.3" evidence="3"/>
<keyword evidence="6 14" id="KW-0418">Kinase</keyword>
<proteinExistence type="inferred from homology"/>
<reference evidence="15" key="2">
    <citation type="submission" date="2015-04" db="EMBL/GenBank/DDBJ databases">
        <title>A butyrogenic pathway from the amino acid lysine in a human gut commensal.</title>
        <authorList>
            <person name="de Vos W.M."/>
            <person name="Bui N.T.P."/>
            <person name="Plugge C.M."/>
            <person name="Ritari J."/>
        </authorList>
    </citation>
    <scope>NUCLEOTIDE SEQUENCE [LARGE SCALE GENOMIC DNA]</scope>
    <source>
        <strain evidence="15">AF211</strain>
    </source>
</reference>
<dbReference type="SUPFAM" id="SSF55874">
    <property type="entry name" value="ATPase domain of HSP90 chaperone/DNA topoisomerase II/histidine kinase"/>
    <property type="match status" value="1"/>
</dbReference>
<keyword evidence="15" id="KW-1185">Reference proteome</keyword>
<sequence length="848" mass="93888">MKKNTLRTLWLSLTVMLIFCIVVFTGLANYTVTQSDRAIGEVGEIYMDQMGTQVKMHFTTMIELQESRMNGIIWSTPQQSAAEDPEQAWAHLASMASQTGFHFLSLYSAGGACDTIFGEPVEIGDPTSFMDSLAQGELHVTDGTLPSGERLLLLGARAVYPMRSGGTSSILVVGLPMEAITKELSLDIGVTQAYSHIIRRDGSFVLRQADATRDSYFERLLTLGHFDNGTPTEAVAAIQKAISSGEDYSLLVEINGERRNTHFTPLTYSDWYLVSVLPYSLLYEPTYSLVNQSVLSTLLGCGLVLLVLLTLFFFYFRFSKRQMIALAEARAAAEHANRAKSEFLSNMSHDIRTPMNGIVGMTAIASSNINNPEQVRDCLKKITLSSKHLLGLINDVLDMSKIESGKLTLNLDQISLRETMDSIVSIIQPQLKAKQQSFDVFIQDIQSELVCCDGVRLNQILLNLLSNALKFTPSGGRITVTLMQETSPADPHLVRNHFRVKDTGIGMSPEFQQRIFDSFTREDTTRVQKIEGTGLGMAITKYIVDEMGGTIELQSQVDKGTEFHITLDLEAVSDQEADMVLPNWEVLVVDDDAQLCSSAAASLTEIGVHAECALGGPSAISMVERRHQKRRDYHVVLLDWQMPGMDGIETARALRRRVGKDIPILLISAYDWSDIAEEARAAGISGFLSKPLFKSTLFYGLSRFAEPASAKADAAPKLAPDFTGRHLLLAEDSALNWEIARDLLSSYGFALDWAENGRLCVERFQASQADHYDAILMDIRMPVMDGYQAARAIRAMDRPDAREIPIIAMTADAFSEDIRRAMDSGMSAHIAKPIDIRELLRVLQRCLS</sequence>
<feature type="modified residue" description="4-aspartylphosphate" evidence="10">
    <location>
        <position position="639"/>
    </location>
</feature>
<dbReference type="PRINTS" id="PR00344">
    <property type="entry name" value="BCTRLSENSOR"/>
</dbReference>
<dbReference type="eggNOG" id="COG0642">
    <property type="taxonomic scope" value="Bacteria"/>
</dbReference>
<dbReference type="Gene3D" id="3.40.50.2300">
    <property type="match status" value="2"/>
</dbReference>
<dbReference type="SMART" id="SM00388">
    <property type="entry name" value="HisKA"/>
    <property type="match status" value="1"/>
</dbReference>
<dbReference type="InterPro" id="IPR003661">
    <property type="entry name" value="HisK_dim/P_dom"/>
</dbReference>
<dbReference type="RefSeq" id="WP_058118184.1">
    <property type="nucleotide sequence ID" value="NZ_CP011307.1"/>
</dbReference>
<evidence type="ECO:0000256" key="2">
    <source>
        <dbReference type="ARBA" id="ARBA00006402"/>
    </source>
</evidence>
<dbReference type="Pfam" id="PF02518">
    <property type="entry name" value="HATPase_c"/>
    <property type="match status" value="1"/>
</dbReference>
<dbReference type="InterPro" id="IPR005467">
    <property type="entry name" value="His_kinase_dom"/>
</dbReference>
<keyword evidence="7" id="KW-0902">Two-component regulatory system</keyword>
<dbReference type="KEGG" id="ibu:IB211_02461"/>
<dbReference type="PANTHER" id="PTHR45339">
    <property type="entry name" value="HYBRID SIGNAL TRANSDUCTION HISTIDINE KINASE J"/>
    <property type="match status" value="1"/>
</dbReference>
<feature type="domain" description="Response regulatory" evidence="13">
    <location>
        <begin position="726"/>
        <end position="847"/>
    </location>
</feature>
<name>A0A0S2W679_9FIRM</name>
<evidence type="ECO:0000313" key="14">
    <source>
        <dbReference type="EMBL" id="ALP94852.1"/>
    </source>
</evidence>
<evidence type="ECO:0000259" key="12">
    <source>
        <dbReference type="PROSITE" id="PS50109"/>
    </source>
</evidence>
<feature type="domain" description="Response regulatory" evidence="13">
    <location>
        <begin position="585"/>
        <end position="705"/>
    </location>
</feature>
<gene>
    <name evidence="14" type="ORF">IB211_02461</name>
</gene>
<dbReference type="Proteomes" id="UP000064844">
    <property type="component" value="Chromosome"/>
</dbReference>
<dbReference type="InterPro" id="IPR001789">
    <property type="entry name" value="Sig_transdc_resp-reg_receiver"/>
</dbReference>